<reference evidence="1 2" key="1">
    <citation type="submission" date="2016-02" db="EMBL/GenBank/DDBJ databases">
        <authorList>
            <person name="Lynch K.C."/>
            <person name="Doan M."/>
            <person name="Paisley J.T."/>
            <person name="Allen K.G."/>
            <person name="Gaffney B.L."/>
            <person name="Rinehart C.A."/>
            <person name="King R.A."/>
            <person name="Staples A."/>
            <person name="Bowman C.A."/>
            <person name="Russell D.A."/>
            <person name="Pope W.H."/>
            <person name="Jacobs-Sera D."/>
            <person name="Hendrix R.W."/>
            <person name="Hatfull G.F."/>
        </authorList>
    </citation>
    <scope>NUCLEOTIDE SEQUENCE [LARGE SCALE GENOMIC DNA]</scope>
</reference>
<evidence type="ECO:0000313" key="2">
    <source>
        <dbReference type="Proteomes" id="UP000201386"/>
    </source>
</evidence>
<name>A0A140G691_9CAUD</name>
<keyword evidence="2" id="KW-1185">Reference proteome</keyword>
<dbReference type="KEGG" id="vg:29124718"/>
<proteinExistence type="predicted"/>
<dbReference type="RefSeq" id="YP_009301263.1">
    <property type="nucleotide sequence ID" value="NC_031231.1"/>
</dbReference>
<dbReference type="Proteomes" id="UP000201386">
    <property type="component" value="Segment"/>
</dbReference>
<sequence>MRRLLDILQAVWDAEVKLMEGTAYALCRWWACARGRHELGHLYLKDEWPNGVLTAQDCRYCPYVKYAVGIDPVS</sequence>
<evidence type="ECO:0000313" key="1">
    <source>
        <dbReference type="EMBL" id="AMM44176.1"/>
    </source>
</evidence>
<organism evidence="1 2">
    <name type="scientific">Arthrobacter phage KellEzio</name>
    <dbReference type="NCBI Taxonomy" id="1796995"/>
    <lineage>
        <taxon>Viruses</taxon>
        <taxon>Duplodnaviria</taxon>
        <taxon>Heunggongvirae</taxon>
        <taxon>Uroviricota</taxon>
        <taxon>Caudoviricetes</taxon>
        <taxon>Kelleziovirus</taxon>
        <taxon>Kelleziovirus kellezzio</taxon>
    </lineage>
</organism>
<dbReference type="GeneID" id="29124718"/>
<protein>
    <submittedName>
        <fullName evidence="1">Uncharacterized protein</fullName>
    </submittedName>
</protein>
<gene>
    <name evidence="1" type="primary">6</name>
    <name evidence="1" type="ORF">KELLEZIO_6</name>
</gene>
<accession>A0A140G691</accession>
<dbReference type="EMBL" id="KU647626">
    <property type="protein sequence ID" value="AMM44176.1"/>
    <property type="molecule type" value="Genomic_DNA"/>
</dbReference>